<proteinExistence type="predicted"/>
<accession>A0A481Z595</accession>
<dbReference type="EMBL" id="MK500468">
    <property type="protein sequence ID" value="QBK90179.1"/>
    <property type="molecule type" value="Genomic_DNA"/>
</dbReference>
<sequence>MDIYKGYNGSSIIINNKQKSIRLVLNIDDIIYTNNINNNIESDNNNYIKYKLDEMDDINDDLICIYPCNYLTNV</sequence>
<reference evidence="1" key="1">
    <citation type="journal article" date="2019" name="MBio">
        <title>Virus Genomes from Deep Sea Sediments Expand the Ocean Megavirome and Support Independent Origins of Viral Gigantism.</title>
        <authorList>
            <person name="Backstrom D."/>
            <person name="Yutin N."/>
            <person name="Jorgensen S.L."/>
            <person name="Dharamshi J."/>
            <person name="Homa F."/>
            <person name="Zaremba-Niedwiedzka K."/>
            <person name="Spang A."/>
            <person name="Wolf Y.I."/>
            <person name="Koonin E.V."/>
            <person name="Ettema T.J."/>
        </authorList>
    </citation>
    <scope>NUCLEOTIDE SEQUENCE</scope>
</reference>
<name>A0A481Z595_9VIRU</name>
<evidence type="ECO:0000313" key="1">
    <source>
        <dbReference type="EMBL" id="QBK90179.1"/>
    </source>
</evidence>
<protein>
    <submittedName>
        <fullName evidence="1">Uncharacterized protein</fullName>
    </submittedName>
</protein>
<organism evidence="1">
    <name type="scientific">Pithovirus LCPAC102</name>
    <dbReference type="NCBI Taxonomy" id="2506587"/>
    <lineage>
        <taxon>Viruses</taxon>
        <taxon>Pithoviruses</taxon>
    </lineage>
</organism>
<gene>
    <name evidence="1" type="ORF">LCPAC102_00920</name>
</gene>